<dbReference type="SUPFAM" id="SSF142433">
    <property type="entry name" value="CinA-like"/>
    <property type="match status" value="1"/>
</dbReference>
<dbReference type="Pfam" id="PF02464">
    <property type="entry name" value="CinA"/>
    <property type="match status" value="1"/>
</dbReference>
<sequence length="182" mass="19544">MKTERIINEQYVDEKCRAYGISQDEIQTELVKKLTQKGIKISTAESCTGGLVSKKITEVSGASEIFECGVCSYANEIKNRVLGVENSVLEKYGAVSYETACQMAQGVKNLAKAQIGISTTGVAGPTGGTPEKPVGLVYMGVCVNDSVFAVRGEFFKTSGRENIREAAAKTVLLLAFEEVSKL</sequence>
<protein>
    <submittedName>
        <fullName evidence="2">CinA family protein</fullName>
    </submittedName>
</protein>
<dbReference type="InterPro" id="IPR036653">
    <property type="entry name" value="CinA-like_C"/>
</dbReference>
<evidence type="ECO:0000313" key="2">
    <source>
        <dbReference type="EMBL" id="HIU50939.1"/>
    </source>
</evidence>
<dbReference type="Gene3D" id="3.90.950.20">
    <property type="entry name" value="CinA-like"/>
    <property type="match status" value="1"/>
</dbReference>
<organism evidence="2 3">
    <name type="scientific">Candidatus Limousia pullorum</name>
    <dbReference type="NCBI Taxonomy" id="2840860"/>
    <lineage>
        <taxon>Bacteria</taxon>
        <taxon>Bacillati</taxon>
        <taxon>Bacillota</taxon>
        <taxon>Clostridia</taxon>
        <taxon>Eubacteriales</taxon>
        <taxon>Oscillospiraceae</taxon>
        <taxon>Oscillospiraceae incertae sedis</taxon>
        <taxon>Candidatus Limousia</taxon>
    </lineage>
</organism>
<dbReference type="Proteomes" id="UP000824118">
    <property type="component" value="Unassembled WGS sequence"/>
</dbReference>
<accession>A0A9D1LZG5</accession>
<dbReference type="EMBL" id="DVNG01000119">
    <property type="protein sequence ID" value="HIU50939.1"/>
    <property type="molecule type" value="Genomic_DNA"/>
</dbReference>
<feature type="domain" description="CinA C-terminal" evidence="1">
    <location>
        <begin position="25"/>
        <end position="174"/>
    </location>
</feature>
<reference evidence="2" key="2">
    <citation type="journal article" date="2021" name="PeerJ">
        <title>Extensive microbial diversity within the chicken gut microbiome revealed by metagenomics and culture.</title>
        <authorList>
            <person name="Gilroy R."/>
            <person name="Ravi A."/>
            <person name="Getino M."/>
            <person name="Pursley I."/>
            <person name="Horton D.L."/>
            <person name="Alikhan N.F."/>
            <person name="Baker D."/>
            <person name="Gharbi K."/>
            <person name="Hall N."/>
            <person name="Watson M."/>
            <person name="Adriaenssens E.M."/>
            <person name="Foster-Nyarko E."/>
            <person name="Jarju S."/>
            <person name="Secka A."/>
            <person name="Antonio M."/>
            <person name="Oren A."/>
            <person name="Chaudhuri R.R."/>
            <person name="La Ragione R."/>
            <person name="Hildebrand F."/>
            <person name="Pallen M.J."/>
        </authorList>
    </citation>
    <scope>NUCLEOTIDE SEQUENCE</scope>
    <source>
        <strain evidence="2">ChiGjej1B1-1684</strain>
    </source>
</reference>
<name>A0A9D1LZG5_9FIRM</name>
<evidence type="ECO:0000259" key="1">
    <source>
        <dbReference type="Pfam" id="PF02464"/>
    </source>
</evidence>
<dbReference type="InterPro" id="IPR008136">
    <property type="entry name" value="CinA_C"/>
</dbReference>
<comment type="caution">
    <text evidence="2">The sequence shown here is derived from an EMBL/GenBank/DDBJ whole genome shotgun (WGS) entry which is preliminary data.</text>
</comment>
<dbReference type="NCBIfam" id="TIGR00199">
    <property type="entry name" value="PncC_domain"/>
    <property type="match status" value="1"/>
</dbReference>
<dbReference type="AlphaFoldDB" id="A0A9D1LZG5"/>
<gene>
    <name evidence="2" type="ORF">IAD22_08005</name>
</gene>
<evidence type="ECO:0000313" key="3">
    <source>
        <dbReference type="Proteomes" id="UP000824118"/>
    </source>
</evidence>
<reference evidence="2" key="1">
    <citation type="submission" date="2020-10" db="EMBL/GenBank/DDBJ databases">
        <authorList>
            <person name="Gilroy R."/>
        </authorList>
    </citation>
    <scope>NUCLEOTIDE SEQUENCE</scope>
    <source>
        <strain evidence="2">ChiGjej1B1-1684</strain>
    </source>
</reference>
<proteinExistence type="predicted"/>